<dbReference type="EMBL" id="RRYP01004430">
    <property type="protein sequence ID" value="TNV82863.1"/>
    <property type="molecule type" value="Genomic_DNA"/>
</dbReference>
<feature type="region of interest" description="Disordered" evidence="1">
    <location>
        <begin position="13"/>
        <end position="40"/>
    </location>
</feature>
<dbReference type="Proteomes" id="UP000785679">
    <property type="component" value="Unassembled WGS sequence"/>
</dbReference>
<protein>
    <submittedName>
        <fullName evidence="2">Uncharacterized protein</fullName>
    </submittedName>
</protein>
<feature type="compositionally biased region" description="Polar residues" evidence="1">
    <location>
        <begin position="355"/>
        <end position="368"/>
    </location>
</feature>
<dbReference type="AlphaFoldDB" id="A0A8J8T685"/>
<proteinExistence type="predicted"/>
<feature type="region of interest" description="Disordered" evidence="1">
    <location>
        <begin position="389"/>
        <end position="417"/>
    </location>
</feature>
<feature type="compositionally biased region" description="Low complexity" evidence="1">
    <location>
        <begin position="336"/>
        <end position="350"/>
    </location>
</feature>
<evidence type="ECO:0000256" key="1">
    <source>
        <dbReference type="SAM" id="MobiDB-lite"/>
    </source>
</evidence>
<evidence type="ECO:0000313" key="2">
    <source>
        <dbReference type="EMBL" id="TNV82863.1"/>
    </source>
</evidence>
<keyword evidence="3" id="KW-1185">Reference proteome</keyword>
<reference evidence="2" key="1">
    <citation type="submission" date="2019-06" db="EMBL/GenBank/DDBJ databases">
        <authorList>
            <person name="Zheng W."/>
        </authorList>
    </citation>
    <scope>NUCLEOTIDE SEQUENCE</scope>
    <source>
        <strain evidence="2">QDHG01</strain>
    </source>
</reference>
<feature type="compositionally biased region" description="Basic and acidic residues" evidence="1">
    <location>
        <begin position="299"/>
        <end position="309"/>
    </location>
</feature>
<gene>
    <name evidence="2" type="ORF">FGO68_gene1085</name>
</gene>
<organism evidence="2 3">
    <name type="scientific">Halteria grandinella</name>
    <dbReference type="NCBI Taxonomy" id="5974"/>
    <lineage>
        <taxon>Eukaryota</taxon>
        <taxon>Sar</taxon>
        <taxon>Alveolata</taxon>
        <taxon>Ciliophora</taxon>
        <taxon>Intramacronucleata</taxon>
        <taxon>Spirotrichea</taxon>
        <taxon>Stichotrichia</taxon>
        <taxon>Sporadotrichida</taxon>
        <taxon>Halteriidae</taxon>
        <taxon>Halteria</taxon>
    </lineage>
</organism>
<sequence length="587" mass="66858">MIPKASTKLIVSQAAPPQYSRQKLSPRIKQKHLFSSTGESKKTLTYSRPASALSASQKFQMINLGASGIPKIPTPSALKDDGKHFTSLQSARFERKLSKHRFAETSQRLMECNDIKVDSSLKPLQVIKDQLVLLSPTQTTKLQYYNNYSSRNESQTLPQSTASSGQVFSNFRSKRDFAKTQKLSQNREADQAPCQRNLSEYGLLTNFKTCAESPKERKKWIQQQPPVKSIVKLRQITLATDQPIQQSLIMKVKHLKVAKPNCDTSDCNIMSISEIPIPEQKPVFLDESPGKWQKKVKQNQKENQNDRIGKGKKTLLQKKTSDLVSNSSNKRTNQGLLSPLSSKISPLNSPKHPKFTSSKKPSIISHSRPGSNQLILAELTNKLFPQNLKKSSASKHSQKKSEDQVSSRLSSPRPKIMTARPSVNEMKLYFGDHRKEVVADKVKKREIHDYKKMSDLNLKSKRQSLEKDESCPLPEKLSTLMFRKFEFPSSETHQEYPQFLQTQSRNNNRFIQESSSCNNQEHRKSTVFFYDQVDIGALGGLTLLTDIDQTQCCPPPQTLPQKFTQERRYSEVDQEIETILRFDNQQQ</sequence>
<feature type="region of interest" description="Disordered" evidence="1">
    <location>
        <begin position="295"/>
        <end position="368"/>
    </location>
</feature>
<name>A0A8J8T685_HALGN</name>
<evidence type="ECO:0000313" key="3">
    <source>
        <dbReference type="Proteomes" id="UP000785679"/>
    </source>
</evidence>
<feature type="compositionally biased region" description="Polar residues" evidence="1">
    <location>
        <begin position="322"/>
        <end position="335"/>
    </location>
</feature>
<comment type="caution">
    <text evidence="2">The sequence shown here is derived from an EMBL/GenBank/DDBJ whole genome shotgun (WGS) entry which is preliminary data.</text>
</comment>
<accession>A0A8J8T685</accession>